<comment type="caution">
    <text evidence="4">The sequence shown here is derived from an EMBL/GenBank/DDBJ whole genome shotgun (WGS) entry which is preliminary data.</text>
</comment>
<dbReference type="Pfam" id="PF02525">
    <property type="entry name" value="Flavodoxin_2"/>
    <property type="match status" value="1"/>
</dbReference>
<evidence type="ECO:0000256" key="2">
    <source>
        <dbReference type="ARBA" id="ARBA00023002"/>
    </source>
</evidence>
<dbReference type="InterPro" id="IPR003680">
    <property type="entry name" value="Flavodoxin_fold"/>
</dbReference>
<proteinExistence type="inferred from homology"/>
<dbReference type="AlphaFoldDB" id="A0A8E0WVM0"/>
<evidence type="ECO:0000313" key="5">
    <source>
        <dbReference type="Proteomes" id="UP000028135"/>
    </source>
</evidence>
<dbReference type="InterPro" id="IPR051545">
    <property type="entry name" value="NAD(P)H_dehydrogenase_qn"/>
</dbReference>
<evidence type="ECO:0000256" key="1">
    <source>
        <dbReference type="ARBA" id="ARBA00006252"/>
    </source>
</evidence>
<dbReference type="Proteomes" id="UP000028135">
    <property type="component" value="Unassembled WGS sequence"/>
</dbReference>
<keyword evidence="2" id="KW-0560">Oxidoreductase</keyword>
<reference evidence="4 5" key="1">
    <citation type="submission" date="2014-05" db="EMBL/GenBank/DDBJ databases">
        <title>Genome Announcement of Sphingobium lucknowense F2.</title>
        <authorList>
            <person name="Lal R."/>
            <person name="Negi V."/>
            <person name="Lata P."/>
            <person name="Sangwan N."/>
            <person name="Gupta S.K."/>
            <person name="Rao D.L.N."/>
            <person name="Das S."/>
        </authorList>
    </citation>
    <scope>NUCLEOTIDE SEQUENCE [LARGE SCALE GENOMIC DNA]</scope>
    <source>
        <strain evidence="4 5">F2</strain>
    </source>
</reference>
<dbReference type="PANTHER" id="PTHR10204">
    <property type="entry name" value="NAD P H OXIDOREDUCTASE-RELATED"/>
    <property type="match status" value="1"/>
</dbReference>
<sequence length="212" mass="23438">MAPPAVDHTIVLAHPDQDSFCASVARCWLERAQKHHQTGTVLDLYAEGFDPILKANERPGKPDYAPPPEILAECDRLARTDALVLVYPMWFGSMPAMLKGYLERVLGNAARYVGDEPHERPLNGTRLVQISTSSTSSAWLAEKGVESAMHTLFDRYLSDVLGAERAYRLALDNIVDGMSADRGAMELEKVRQTADRICADANAARWAQAQSR</sequence>
<organism evidence="4 5">
    <name type="scientific">Sphingobium indicum F2</name>
    <dbReference type="NCBI Taxonomy" id="1450518"/>
    <lineage>
        <taxon>Bacteria</taxon>
        <taxon>Pseudomonadati</taxon>
        <taxon>Pseudomonadota</taxon>
        <taxon>Alphaproteobacteria</taxon>
        <taxon>Sphingomonadales</taxon>
        <taxon>Sphingomonadaceae</taxon>
        <taxon>Sphingobium</taxon>
    </lineage>
</organism>
<gene>
    <name evidence="4" type="ORF">AL00_02345</name>
</gene>
<dbReference type="RefSeq" id="WP_020820435.1">
    <property type="nucleotide sequence ID" value="NZ_JANF02000004.1"/>
</dbReference>
<evidence type="ECO:0000313" key="4">
    <source>
        <dbReference type="EMBL" id="KER38189.1"/>
    </source>
</evidence>
<dbReference type="EMBL" id="JANF02000004">
    <property type="protein sequence ID" value="KER38189.1"/>
    <property type="molecule type" value="Genomic_DNA"/>
</dbReference>
<dbReference type="Gene3D" id="3.40.50.360">
    <property type="match status" value="1"/>
</dbReference>
<accession>A0A8E0WVM0</accession>
<evidence type="ECO:0000259" key="3">
    <source>
        <dbReference type="Pfam" id="PF02525"/>
    </source>
</evidence>
<comment type="similarity">
    <text evidence="1">Belongs to the NAD(P)H dehydrogenase (quinone) family.</text>
</comment>
<dbReference type="InterPro" id="IPR029039">
    <property type="entry name" value="Flavoprotein-like_sf"/>
</dbReference>
<dbReference type="GO" id="GO:0003955">
    <property type="term" value="F:NAD(P)H dehydrogenase (quinone) activity"/>
    <property type="evidence" value="ECO:0007669"/>
    <property type="project" value="TreeGrafter"/>
</dbReference>
<dbReference type="GO" id="GO:0005829">
    <property type="term" value="C:cytosol"/>
    <property type="evidence" value="ECO:0007669"/>
    <property type="project" value="TreeGrafter"/>
</dbReference>
<dbReference type="SUPFAM" id="SSF52218">
    <property type="entry name" value="Flavoproteins"/>
    <property type="match status" value="1"/>
</dbReference>
<dbReference type="PANTHER" id="PTHR10204:SF34">
    <property type="entry name" value="NAD(P)H DEHYDROGENASE [QUINONE] 1 ISOFORM 1"/>
    <property type="match status" value="1"/>
</dbReference>
<name>A0A8E0WVM0_9SPHN</name>
<feature type="domain" description="Flavodoxin-like fold" evidence="3">
    <location>
        <begin position="9"/>
        <end position="188"/>
    </location>
</feature>
<protein>
    <recommendedName>
        <fullName evidence="3">Flavodoxin-like fold domain-containing protein</fullName>
    </recommendedName>
</protein>